<dbReference type="Proteomes" id="UP000316714">
    <property type="component" value="Unassembled WGS sequence"/>
</dbReference>
<dbReference type="RefSeq" id="WP_146563024.1">
    <property type="nucleotide sequence ID" value="NZ_SIHJ01000001.1"/>
</dbReference>
<keyword evidence="1" id="KW-0812">Transmembrane</keyword>
<reference evidence="2 3" key="1">
    <citation type="submission" date="2019-02" db="EMBL/GenBank/DDBJ databases">
        <title>Deep-cultivation of Planctomycetes and their phenomic and genomic characterization uncovers novel biology.</title>
        <authorList>
            <person name="Wiegand S."/>
            <person name="Jogler M."/>
            <person name="Boedeker C."/>
            <person name="Pinto D."/>
            <person name="Vollmers J."/>
            <person name="Rivas-Marin E."/>
            <person name="Kohn T."/>
            <person name="Peeters S.H."/>
            <person name="Heuer A."/>
            <person name="Rast P."/>
            <person name="Oberbeckmann S."/>
            <person name="Bunk B."/>
            <person name="Jeske O."/>
            <person name="Meyerdierks A."/>
            <person name="Storesund J.E."/>
            <person name="Kallscheuer N."/>
            <person name="Luecker S."/>
            <person name="Lage O.M."/>
            <person name="Pohl T."/>
            <person name="Merkel B.J."/>
            <person name="Hornburger P."/>
            <person name="Mueller R.-W."/>
            <person name="Bruemmer F."/>
            <person name="Labrenz M."/>
            <person name="Spormann A.M."/>
            <person name="Op Den Camp H."/>
            <person name="Overmann J."/>
            <person name="Amann R."/>
            <person name="Jetten M.S.M."/>
            <person name="Mascher T."/>
            <person name="Medema M.H."/>
            <person name="Devos D.P."/>
            <person name="Kaster A.-K."/>
            <person name="Ovreas L."/>
            <person name="Rohde M."/>
            <person name="Galperin M.Y."/>
            <person name="Jogler C."/>
        </authorList>
    </citation>
    <scope>NUCLEOTIDE SEQUENCE [LARGE SCALE GENOMIC DNA]</scope>
    <source>
        <strain evidence="2 3">KOR34</strain>
    </source>
</reference>
<comment type="caution">
    <text evidence="2">The sequence shown here is derived from an EMBL/GenBank/DDBJ whole genome shotgun (WGS) entry which is preliminary data.</text>
</comment>
<feature type="transmembrane region" description="Helical" evidence="1">
    <location>
        <begin position="12"/>
        <end position="34"/>
    </location>
</feature>
<evidence type="ECO:0000256" key="1">
    <source>
        <dbReference type="SAM" id="Phobius"/>
    </source>
</evidence>
<accession>A0A5C5VF07</accession>
<sequence>MSDESTPRRFRFSLLNLLLLTAILVLSLTVGRLWNKLRPLREDVKRLRAEVGELDIEDPKLVHAIAARTYQQRVWRWKIWCPAGKSVVVRMASHDIPADPTVLPKPDGRLHLNRNNPDAAEVEVTLSSEQLTDGAVRWNLHADGITTHPRVPEDATQWLLEGSSGWSGGPRHETLVQRPGEPLELLRIRAFYNTNQVPPPSPPKEGDGVLVWVEVEE</sequence>
<keyword evidence="1" id="KW-1133">Transmembrane helix</keyword>
<keyword evidence="1" id="KW-0472">Membrane</keyword>
<keyword evidence="3" id="KW-1185">Reference proteome</keyword>
<evidence type="ECO:0000313" key="3">
    <source>
        <dbReference type="Proteomes" id="UP000316714"/>
    </source>
</evidence>
<dbReference type="AlphaFoldDB" id="A0A5C5VF07"/>
<organism evidence="2 3">
    <name type="scientific">Posidoniimonas corsicana</name>
    <dbReference type="NCBI Taxonomy" id="1938618"/>
    <lineage>
        <taxon>Bacteria</taxon>
        <taxon>Pseudomonadati</taxon>
        <taxon>Planctomycetota</taxon>
        <taxon>Planctomycetia</taxon>
        <taxon>Pirellulales</taxon>
        <taxon>Lacipirellulaceae</taxon>
        <taxon>Posidoniimonas</taxon>
    </lineage>
</organism>
<name>A0A5C5VF07_9BACT</name>
<protein>
    <submittedName>
        <fullName evidence="2">Uncharacterized protein</fullName>
    </submittedName>
</protein>
<evidence type="ECO:0000313" key="2">
    <source>
        <dbReference type="EMBL" id="TWT36262.1"/>
    </source>
</evidence>
<dbReference type="OrthoDB" id="283167at2"/>
<proteinExistence type="predicted"/>
<dbReference type="EMBL" id="SIHJ01000001">
    <property type="protein sequence ID" value="TWT36262.1"/>
    <property type="molecule type" value="Genomic_DNA"/>
</dbReference>
<gene>
    <name evidence="2" type="ORF">KOR34_11660</name>
</gene>